<keyword evidence="9" id="KW-1185">Reference proteome</keyword>
<dbReference type="PROSITE" id="PS50983">
    <property type="entry name" value="FE_B12_PBP"/>
    <property type="match status" value="1"/>
</dbReference>
<comment type="similarity">
    <text evidence="2">Belongs to the bacterial solute-binding protein 8 family.</text>
</comment>
<dbReference type="Proteomes" id="UP000256977">
    <property type="component" value="Unassembled WGS sequence"/>
</dbReference>
<evidence type="ECO:0000256" key="6">
    <source>
        <dbReference type="SAM" id="SignalP"/>
    </source>
</evidence>
<evidence type="ECO:0000256" key="2">
    <source>
        <dbReference type="ARBA" id="ARBA00008814"/>
    </source>
</evidence>
<dbReference type="PROSITE" id="PS51257">
    <property type="entry name" value="PROKAR_LIPOPROTEIN"/>
    <property type="match status" value="1"/>
</dbReference>
<evidence type="ECO:0000313" key="9">
    <source>
        <dbReference type="Proteomes" id="UP000256977"/>
    </source>
</evidence>
<evidence type="ECO:0000256" key="5">
    <source>
        <dbReference type="SAM" id="MobiDB-lite"/>
    </source>
</evidence>
<gene>
    <name evidence="8" type="ORF">DFP98_11937</name>
</gene>
<feature type="domain" description="Fe/B12 periplasmic-binding" evidence="7">
    <location>
        <begin position="80"/>
        <end position="342"/>
    </location>
</feature>
<feature type="region of interest" description="Disordered" evidence="5">
    <location>
        <begin position="30"/>
        <end position="63"/>
    </location>
</feature>
<dbReference type="GO" id="GO:1901678">
    <property type="term" value="P:iron coordination entity transport"/>
    <property type="evidence" value="ECO:0007669"/>
    <property type="project" value="UniProtKB-ARBA"/>
</dbReference>
<reference evidence="8 9" key="1">
    <citation type="submission" date="2018-07" db="EMBL/GenBank/DDBJ databases">
        <title>Genomic Encyclopedia of Type Strains, Phase III (KMG-III): the genomes of soil and plant-associated and newly described type strains.</title>
        <authorList>
            <person name="Whitman W."/>
        </authorList>
    </citation>
    <scope>NUCLEOTIDE SEQUENCE [LARGE SCALE GENOMIC DNA]</scope>
    <source>
        <strain evidence="8 9">CECT 7287</strain>
    </source>
</reference>
<evidence type="ECO:0000313" key="8">
    <source>
        <dbReference type="EMBL" id="RED65406.1"/>
    </source>
</evidence>
<feature type="compositionally biased region" description="Low complexity" evidence="5">
    <location>
        <begin position="31"/>
        <end position="51"/>
    </location>
</feature>
<evidence type="ECO:0000256" key="3">
    <source>
        <dbReference type="ARBA" id="ARBA00022448"/>
    </source>
</evidence>
<sequence length="343" mass="37428">MKATLRYRLLIAGALIALLLLAACGKDNGTEASPSATSSAETSVPASAAASGSETPSAEQESGKRIYEHAMGSTEIPTHPQRVISIQYTGAMLALGVKPVGADDEWSVYPLLKEEWAGIEDVGDPWTGLNLEKIISLQPDLIVTHVEQTYEQLAKIAPTIFIPWLKYDVRGQIAEFGDILGKQEEAAQWLADFDAKVEATKLKAAELIGPDETVAIVNLRPTNQFIYGNSAMGGYVIYQALGLKAPETIQRDVIDQKLAMLEISEEVIGDYASADHVFLSVLEADGGKERAEEIKKSGLWAKLPAVQNNRVHDLDWDTYFTTDPLSTLKQLDAFIELLERDRG</sequence>
<evidence type="ECO:0000256" key="1">
    <source>
        <dbReference type="ARBA" id="ARBA00004196"/>
    </source>
</evidence>
<dbReference type="InterPro" id="IPR051313">
    <property type="entry name" value="Bact_iron-sidero_bind"/>
</dbReference>
<dbReference type="Gene3D" id="3.40.50.1980">
    <property type="entry name" value="Nitrogenase molybdenum iron protein domain"/>
    <property type="match status" value="2"/>
</dbReference>
<dbReference type="Pfam" id="PF01497">
    <property type="entry name" value="Peripla_BP_2"/>
    <property type="match status" value="1"/>
</dbReference>
<evidence type="ECO:0000256" key="4">
    <source>
        <dbReference type="ARBA" id="ARBA00022729"/>
    </source>
</evidence>
<keyword evidence="4 6" id="KW-0732">Signal</keyword>
<evidence type="ECO:0000259" key="7">
    <source>
        <dbReference type="PROSITE" id="PS50983"/>
    </source>
</evidence>
<protein>
    <submittedName>
        <fullName evidence="8">Iron complex transport system substrate-binding protein</fullName>
    </submittedName>
</protein>
<dbReference type="EMBL" id="QRDZ01000019">
    <property type="protein sequence ID" value="RED65406.1"/>
    <property type="molecule type" value="Genomic_DNA"/>
</dbReference>
<dbReference type="GO" id="GO:0030288">
    <property type="term" value="C:outer membrane-bounded periplasmic space"/>
    <property type="evidence" value="ECO:0007669"/>
    <property type="project" value="TreeGrafter"/>
</dbReference>
<organism evidence="8 9">
    <name type="scientific">Cohnella phaseoli</name>
    <dbReference type="NCBI Taxonomy" id="456490"/>
    <lineage>
        <taxon>Bacteria</taxon>
        <taxon>Bacillati</taxon>
        <taxon>Bacillota</taxon>
        <taxon>Bacilli</taxon>
        <taxon>Bacillales</taxon>
        <taxon>Paenibacillaceae</taxon>
        <taxon>Cohnella</taxon>
    </lineage>
</organism>
<feature type="chain" id="PRO_5039568231" evidence="6">
    <location>
        <begin position="23"/>
        <end position="343"/>
    </location>
</feature>
<dbReference type="PANTHER" id="PTHR30532">
    <property type="entry name" value="IRON III DICITRATE-BINDING PERIPLASMIC PROTEIN"/>
    <property type="match status" value="1"/>
</dbReference>
<dbReference type="PANTHER" id="PTHR30532:SF26">
    <property type="entry name" value="IRON(3+)-HYDROXAMATE-BINDING PROTEIN FHUD"/>
    <property type="match status" value="1"/>
</dbReference>
<dbReference type="InterPro" id="IPR002491">
    <property type="entry name" value="ABC_transptr_periplasmic_BD"/>
</dbReference>
<dbReference type="SUPFAM" id="SSF53807">
    <property type="entry name" value="Helical backbone' metal receptor"/>
    <property type="match status" value="1"/>
</dbReference>
<proteinExistence type="inferred from homology"/>
<comment type="caution">
    <text evidence="8">The sequence shown here is derived from an EMBL/GenBank/DDBJ whole genome shotgun (WGS) entry which is preliminary data.</text>
</comment>
<keyword evidence="3" id="KW-0813">Transport</keyword>
<feature type="signal peptide" evidence="6">
    <location>
        <begin position="1"/>
        <end position="22"/>
    </location>
</feature>
<comment type="subcellular location">
    <subcellularLocation>
        <location evidence="1">Cell envelope</location>
    </subcellularLocation>
</comment>
<dbReference type="RefSeq" id="WP_181917861.1">
    <property type="nucleotide sequence ID" value="NZ_QRDZ01000019.1"/>
</dbReference>
<accession>A0A3D9IW95</accession>
<name>A0A3D9IW95_9BACL</name>
<dbReference type="AlphaFoldDB" id="A0A3D9IW95"/>